<evidence type="ECO:0008006" key="3">
    <source>
        <dbReference type="Google" id="ProtNLM"/>
    </source>
</evidence>
<reference evidence="1 2" key="1">
    <citation type="submission" date="2020-08" db="EMBL/GenBank/DDBJ databases">
        <title>Genomic Encyclopedia of Type Strains, Phase IV (KMG-IV): sequencing the most valuable type-strain genomes for metagenomic binning, comparative biology and taxonomic classification.</title>
        <authorList>
            <person name="Goeker M."/>
        </authorList>
    </citation>
    <scope>NUCLEOTIDE SEQUENCE [LARGE SCALE GENOMIC DNA]</scope>
    <source>
        <strain evidence="1 2">DSM 105074</strain>
    </source>
</reference>
<dbReference type="Pfam" id="PF13289">
    <property type="entry name" value="SIR2_2"/>
    <property type="match status" value="1"/>
</dbReference>
<dbReference type="Gene3D" id="3.40.50.1220">
    <property type="entry name" value="TPP-binding domain"/>
    <property type="match status" value="1"/>
</dbReference>
<dbReference type="InterPro" id="IPR029035">
    <property type="entry name" value="DHS-like_NAD/FAD-binding_dom"/>
</dbReference>
<keyword evidence="2" id="KW-1185">Reference proteome</keyword>
<organism evidence="1 2">
    <name type="scientific">Rhabdobacter roseus</name>
    <dbReference type="NCBI Taxonomy" id="1655419"/>
    <lineage>
        <taxon>Bacteria</taxon>
        <taxon>Pseudomonadati</taxon>
        <taxon>Bacteroidota</taxon>
        <taxon>Cytophagia</taxon>
        <taxon>Cytophagales</taxon>
        <taxon>Cytophagaceae</taxon>
        <taxon>Rhabdobacter</taxon>
    </lineage>
</organism>
<dbReference type="Proteomes" id="UP000557307">
    <property type="component" value="Unassembled WGS sequence"/>
</dbReference>
<evidence type="ECO:0000313" key="1">
    <source>
        <dbReference type="EMBL" id="MBB5281910.1"/>
    </source>
</evidence>
<dbReference type="RefSeq" id="WP_184169245.1">
    <property type="nucleotide sequence ID" value="NZ_JACHGF010000001.1"/>
</dbReference>
<sequence>MKMELDQGIKELSELIQKNNLVIFAGSGVSVDSGLPSWDNLLLNFMEMAKDLPLSSRDKKDLTELIDDAQKQHNENKFDPIKVATVIKDKIRGCNLNEYPLASAKYQYWLSSVFMNKKPNSNHDLIVQTNYPCILTSNYDLLFEEAANNNNFQDLAERTYSYTDELKIMSSIYSSTPCVIHVHGSIVNLSIDQIIFTKDDYNKLILKKYNGFAFALRMIFTRYSTLFVGYGASDPHLEEVMEEIADYFPLHGEDKHPLPYSYLVVLRSKAGAILEKWKNRVRTNLILIDDYSQYNQLLSTLKNLKPRN</sequence>
<dbReference type="EMBL" id="JACHGF010000001">
    <property type="protein sequence ID" value="MBB5281910.1"/>
    <property type="molecule type" value="Genomic_DNA"/>
</dbReference>
<accession>A0A840TPD3</accession>
<proteinExistence type="predicted"/>
<comment type="caution">
    <text evidence="1">The sequence shown here is derived from an EMBL/GenBank/DDBJ whole genome shotgun (WGS) entry which is preliminary data.</text>
</comment>
<dbReference type="AlphaFoldDB" id="A0A840TPD3"/>
<gene>
    <name evidence="1" type="ORF">HNQ92_000031</name>
</gene>
<dbReference type="SUPFAM" id="SSF52467">
    <property type="entry name" value="DHS-like NAD/FAD-binding domain"/>
    <property type="match status" value="1"/>
</dbReference>
<name>A0A840TPD3_9BACT</name>
<evidence type="ECO:0000313" key="2">
    <source>
        <dbReference type="Proteomes" id="UP000557307"/>
    </source>
</evidence>
<protein>
    <recommendedName>
        <fullName evidence="3">SIR2-like domain-containing protein</fullName>
    </recommendedName>
</protein>